<dbReference type="GO" id="GO:0052734">
    <property type="term" value="F:shikimate 3-dehydrogenase (NAD+) activity"/>
    <property type="evidence" value="ECO:0007669"/>
    <property type="project" value="RHEA"/>
</dbReference>
<evidence type="ECO:0000313" key="10">
    <source>
        <dbReference type="EMBL" id="TFD54467.1"/>
    </source>
</evidence>
<comment type="catalytic activity">
    <reaction evidence="5">
        <text>L-quinate + NAD(+) = 3-dehydroquinate + NADH + H(+)</text>
        <dbReference type="Rhea" id="RHEA:22364"/>
        <dbReference type="ChEBI" id="CHEBI:15378"/>
        <dbReference type="ChEBI" id="CHEBI:29751"/>
        <dbReference type="ChEBI" id="CHEBI:32364"/>
        <dbReference type="ChEBI" id="CHEBI:57540"/>
        <dbReference type="ChEBI" id="CHEBI:57945"/>
        <dbReference type="EC" id="1.1.1.24"/>
    </reaction>
</comment>
<organism evidence="10 11">
    <name type="scientific">Cryobacterium frigoriphilum</name>
    <dbReference type="NCBI Taxonomy" id="1259150"/>
    <lineage>
        <taxon>Bacteria</taxon>
        <taxon>Bacillati</taxon>
        <taxon>Actinomycetota</taxon>
        <taxon>Actinomycetes</taxon>
        <taxon>Micrococcales</taxon>
        <taxon>Microbacteriaceae</taxon>
        <taxon>Cryobacterium</taxon>
    </lineage>
</organism>
<evidence type="ECO:0000256" key="1">
    <source>
        <dbReference type="ARBA" id="ARBA00004871"/>
    </source>
</evidence>
<dbReference type="GO" id="GO:0009073">
    <property type="term" value="P:aromatic amino acid family biosynthetic process"/>
    <property type="evidence" value="ECO:0007669"/>
    <property type="project" value="UniProtKB-KW"/>
</dbReference>
<dbReference type="RefSeq" id="WP_134518142.1">
    <property type="nucleotide sequence ID" value="NZ_SOHE01000016.1"/>
</dbReference>
<dbReference type="GO" id="GO:0008652">
    <property type="term" value="P:amino acid biosynthetic process"/>
    <property type="evidence" value="ECO:0007669"/>
    <property type="project" value="UniProtKB-KW"/>
</dbReference>
<dbReference type="UniPathway" id="UPA00053">
    <property type="reaction ID" value="UER00087"/>
</dbReference>
<keyword evidence="4 8" id="KW-0057">Aromatic amino acid biosynthesis</keyword>
<dbReference type="CDD" id="cd01065">
    <property type="entry name" value="NAD_bind_Shikimate_DH"/>
    <property type="match status" value="1"/>
</dbReference>
<dbReference type="GO" id="GO:0030266">
    <property type="term" value="F:quinate 3-dehydrogenase (NAD+) activity"/>
    <property type="evidence" value="ECO:0007669"/>
    <property type="project" value="UniProtKB-EC"/>
</dbReference>
<feature type="binding site" evidence="8">
    <location>
        <position position="112"/>
    </location>
    <ligand>
        <name>shikimate</name>
        <dbReference type="ChEBI" id="CHEBI:36208"/>
    </ligand>
</feature>
<dbReference type="InterPro" id="IPR013708">
    <property type="entry name" value="Shikimate_DH-bd_N"/>
</dbReference>
<dbReference type="HAMAP" id="MF_00222">
    <property type="entry name" value="Shikimate_DH_AroE"/>
    <property type="match status" value="1"/>
</dbReference>
<evidence type="ECO:0000256" key="4">
    <source>
        <dbReference type="ARBA" id="ARBA00023141"/>
    </source>
</evidence>
<proteinExistence type="inferred from homology"/>
<dbReference type="GO" id="GO:0005829">
    <property type="term" value="C:cytosol"/>
    <property type="evidence" value="ECO:0007669"/>
    <property type="project" value="TreeGrafter"/>
</dbReference>
<feature type="active site" description="Proton acceptor" evidence="8">
    <location>
        <position position="76"/>
    </location>
</feature>
<feature type="binding site" evidence="8">
    <location>
        <begin position="20"/>
        <end position="22"/>
    </location>
    <ligand>
        <name>shikimate</name>
        <dbReference type="ChEBI" id="CHEBI:36208"/>
    </ligand>
</feature>
<comment type="subunit">
    <text evidence="8">Homodimer.</text>
</comment>
<sequence length="290" mass="30420">MSAIRKSFLVGLIGEGITHSLSSPLHEREAEHHGLSYVYRPVDLTAIRRPAEDVGDILHEGRDLGFDAFNITHPCKQLALPYLDEVSADARRLGAVNTVLIRENKFVGHNTDHSGFGSALAAGLPGADLASVVQIGAGGAGAAVAYALLKAGAMTLTLVDVDASRAADLATRLGQLFADRTVLAVPPTALATVVAAADGLVNATPIGMHSHPGCPIDVNLLRADLWVADVIYRPVRTELVVAAEAAGCRVLDGGHMAVGQAVDAFELITGIVPDAARMRRHFLELIARGE</sequence>
<dbReference type="Pfam" id="PF08501">
    <property type="entry name" value="Shikimate_dh_N"/>
    <property type="match status" value="1"/>
</dbReference>
<comment type="catalytic activity">
    <reaction evidence="8">
        <text>shikimate + NADP(+) = 3-dehydroshikimate + NADPH + H(+)</text>
        <dbReference type="Rhea" id="RHEA:17737"/>
        <dbReference type="ChEBI" id="CHEBI:15378"/>
        <dbReference type="ChEBI" id="CHEBI:16630"/>
        <dbReference type="ChEBI" id="CHEBI:36208"/>
        <dbReference type="ChEBI" id="CHEBI:57783"/>
        <dbReference type="ChEBI" id="CHEBI:58349"/>
        <dbReference type="EC" id="1.1.1.25"/>
    </reaction>
</comment>
<keyword evidence="2 8" id="KW-0028">Amino-acid biosynthesis</keyword>
<keyword evidence="3 8" id="KW-0560">Oxidoreductase</keyword>
<dbReference type="PANTHER" id="PTHR21089:SF1">
    <property type="entry name" value="BIFUNCTIONAL 3-DEHYDROQUINATE DEHYDRATASE_SHIKIMATE DEHYDROGENASE, CHLOROPLASTIC"/>
    <property type="match status" value="1"/>
</dbReference>
<dbReference type="Proteomes" id="UP000297447">
    <property type="component" value="Unassembled WGS sequence"/>
</dbReference>
<feature type="domain" description="Shikimate dehydrogenase substrate binding N-terminal" evidence="9">
    <location>
        <begin position="12"/>
        <end position="99"/>
    </location>
</feature>
<dbReference type="InterPro" id="IPR036291">
    <property type="entry name" value="NAD(P)-bd_dom_sf"/>
</dbReference>
<dbReference type="NCBIfam" id="NF009201">
    <property type="entry name" value="PRK12549.1"/>
    <property type="match status" value="1"/>
</dbReference>
<keyword evidence="11" id="KW-1185">Reference proteome</keyword>
<dbReference type="EMBL" id="SOHE01000016">
    <property type="protein sequence ID" value="TFD54467.1"/>
    <property type="molecule type" value="Genomic_DNA"/>
</dbReference>
<gene>
    <name evidence="8" type="primary">aroE</name>
    <name evidence="10" type="ORF">E3T55_03265</name>
</gene>
<dbReference type="GO" id="GO:0009423">
    <property type="term" value="P:chorismate biosynthetic process"/>
    <property type="evidence" value="ECO:0007669"/>
    <property type="project" value="UniProtKB-UniRule"/>
</dbReference>
<dbReference type="EC" id="1.1.1.25" evidence="8"/>
<evidence type="ECO:0000256" key="6">
    <source>
        <dbReference type="ARBA" id="ARBA00052329"/>
    </source>
</evidence>
<name>A0A4R9A9Q7_9MICO</name>
<evidence type="ECO:0000256" key="3">
    <source>
        <dbReference type="ARBA" id="ARBA00023002"/>
    </source>
</evidence>
<feature type="binding site" evidence="8">
    <location>
        <position position="72"/>
    </location>
    <ligand>
        <name>shikimate</name>
        <dbReference type="ChEBI" id="CHEBI:36208"/>
    </ligand>
</feature>
<dbReference type="SUPFAM" id="SSF51735">
    <property type="entry name" value="NAD(P)-binding Rossmann-fold domains"/>
    <property type="match status" value="1"/>
</dbReference>
<feature type="binding site" evidence="8">
    <location>
        <position position="232"/>
    </location>
    <ligand>
        <name>shikimate</name>
        <dbReference type="ChEBI" id="CHEBI:36208"/>
    </ligand>
</feature>
<dbReference type="Gene3D" id="3.40.50.720">
    <property type="entry name" value="NAD(P)-binding Rossmann-like Domain"/>
    <property type="match status" value="1"/>
</dbReference>
<dbReference type="SUPFAM" id="SSF53223">
    <property type="entry name" value="Aminoacid dehydrogenase-like, N-terminal domain"/>
    <property type="match status" value="1"/>
</dbReference>
<evidence type="ECO:0000313" key="11">
    <source>
        <dbReference type="Proteomes" id="UP000297447"/>
    </source>
</evidence>
<feature type="binding site" evidence="8">
    <location>
        <begin position="136"/>
        <end position="140"/>
    </location>
    <ligand>
        <name>NADP(+)</name>
        <dbReference type="ChEBI" id="CHEBI:58349"/>
    </ligand>
</feature>
<protein>
    <recommendedName>
        <fullName evidence="8">Shikimate dehydrogenase (NADP(+))</fullName>
        <shortName evidence="8">SDH</shortName>
        <ecNumber evidence="8">1.1.1.25</ecNumber>
    </recommendedName>
</protein>
<feature type="binding site" evidence="8">
    <location>
        <position position="230"/>
    </location>
    <ligand>
        <name>NADP(+)</name>
        <dbReference type="ChEBI" id="CHEBI:58349"/>
    </ligand>
</feature>
<dbReference type="Gene3D" id="3.40.50.10860">
    <property type="entry name" value="Leucine Dehydrogenase, chain A, domain 1"/>
    <property type="match status" value="1"/>
</dbReference>
<evidence type="ECO:0000256" key="8">
    <source>
        <dbReference type="HAMAP-Rule" id="MF_00222"/>
    </source>
</evidence>
<feature type="binding site" evidence="8">
    <location>
        <position position="253"/>
    </location>
    <ligand>
        <name>NADP(+)</name>
        <dbReference type="ChEBI" id="CHEBI:58349"/>
    </ligand>
</feature>
<evidence type="ECO:0000259" key="9">
    <source>
        <dbReference type="Pfam" id="PF08501"/>
    </source>
</evidence>
<dbReference type="AlphaFoldDB" id="A0A4R9A9Q7"/>
<feature type="binding site" evidence="8">
    <location>
        <position position="97"/>
    </location>
    <ligand>
        <name>shikimate</name>
        <dbReference type="ChEBI" id="CHEBI:36208"/>
    </ligand>
</feature>
<dbReference type="FunFam" id="3.40.50.720:FF:000086">
    <property type="entry name" value="Quinate/shikimate dehydrogenase"/>
    <property type="match status" value="1"/>
</dbReference>
<comment type="caution">
    <text evidence="10">The sequence shown here is derived from an EMBL/GenBank/DDBJ whole genome shotgun (WGS) entry which is preliminary data.</text>
</comment>
<reference evidence="10 11" key="1">
    <citation type="submission" date="2019-03" db="EMBL/GenBank/DDBJ databases">
        <title>Genomics of glacier-inhabiting Cryobacterium strains.</title>
        <authorList>
            <person name="Liu Q."/>
            <person name="Xin Y.-H."/>
        </authorList>
    </citation>
    <scope>NUCLEOTIDE SEQUENCE [LARGE SCALE GENOMIC DNA]</scope>
    <source>
        <strain evidence="10 11">Hh14</strain>
    </source>
</reference>
<comment type="catalytic activity">
    <reaction evidence="6">
        <text>shikimate + NAD(+) = 3-dehydroshikimate + NADH + H(+)</text>
        <dbReference type="Rhea" id="RHEA:17741"/>
        <dbReference type="ChEBI" id="CHEBI:15378"/>
        <dbReference type="ChEBI" id="CHEBI:16630"/>
        <dbReference type="ChEBI" id="CHEBI:36208"/>
        <dbReference type="ChEBI" id="CHEBI:57540"/>
        <dbReference type="ChEBI" id="CHEBI:57945"/>
    </reaction>
</comment>
<evidence type="ECO:0000256" key="2">
    <source>
        <dbReference type="ARBA" id="ARBA00022605"/>
    </source>
</evidence>
<evidence type="ECO:0000256" key="5">
    <source>
        <dbReference type="ARBA" id="ARBA00051639"/>
    </source>
</evidence>
<comment type="caution">
    <text evidence="8">Lacks conserved residue(s) required for the propagation of feature annotation.</text>
</comment>
<dbReference type="InterPro" id="IPR046346">
    <property type="entry name" value="Aminoacid_DH-like_N_sf"/>
</dbReference>
<feature type="binding site" evidence="8">
    <location>
        <position position="260"/>
    </location>
    <ligand>
        <name>shikimate</name>
        <dbReference type="ChEBI" id="CHEBI:36208"/>
    </ligand>
</feature>
<keyword evidence="8" id="KW-0521">NADP</keyword>
<comment type="function">
    <text evidence="8">Involved in the biosynthesis of the chorismate, which leads to the biosynthesis of aromatic amino acids. Catalyzes the reversible NADPH linked reduction of 3-dehydroshikimate (DHSA) to yield shikimate (SA).</text>
</comment>
<evidence type="ECO:0000256" key="7">
    <source>
        <dbReference type="ARBA" id="ARBA00060613"/>
    </source>
</evidence>
<dbReference type="GO" id="GO:0004764">
    <property type="term" value="F:shikimate 3-dehydrogenase (NADP+) activity"/>
    <property type="evidence" value="ECO:0007669"/>
    <property type="project" value="UniProtKB-UniRule"/>
</dbReference>
<dbReference type="InterPro" id="IPR022893">
    <property type="entry name" value="Shikimate_DH_fam"/>
</dbReference>
<comment type="pathway">
    <text evidence="1 8">Metabolic intermediate biosynthesis; chorismate biosynthesis; chorismate from D-erythrose 4-phosphate and phosphoenolpyruvate: step 4/7.</text>
</comment>
<accession>A0A4R9A9Q7</accession>
<comment type="pathway">
    <text evidence="7">Aromatic compound metabolism; 3,4-dihydroxybenzoate biosynthesis; 3-dehydroquinate from D-quinate (NAD(+) route).</text>
</comment>
<dbReference type="GO" id="GO:0050661">
    <property type="term" value="F:NADP binding"/>
    <property type="evidence" value="ECO:0007669"/>
    <property type="project" value="TreeGrafter"/>
</dbReference>
<dbReference type="GO" id="GO:0019632">
    <property type="term" value="P:shikimate metabolic process"/>
    <property type="evidence" value="ECO:0007669"/>
    <property type="project" value="UniProtKB-ARBA"/>
</dbReference>
<comment type="similarity">
    <text evidence="8">Belongs to the shikimate dehydrogenase family.</text>
</comment>
<dbReference type="PANTHER" id="PTHR21089">
    <property type="entry name" value="SHIKIMATE DEHYDROGENASE"/>
    <property type="match status" value="1"/>
</dbReference>
<dbReference type="OrthoDB" id="9776868at2"/>